<protein>
    <submittedName>
        <fullName evidence="2">Unannotated protein</fullName>
    </submittedName>
</protein>
<accession>A0A6J6B152</accession>
<feature type="compositionally biased region" description="Polar residues" evidence="1">
    <location>
        <begin position="263"/>
        <end position="275"/>
    </location>
</feature>
<evidence type="ECO:0000313" key="2">
    <source>
        <dbReference type="EMBL" id="CAB4532474.1"/>
    </source>
</evidence>
<feature type="region of interest" description="Disordered" evidence="1">
    <location>
        <begin position="232"/>
        <end position="275"/>
    </location>
</feature>
<proteinExistence type="predicted"/>
<evidence type="ECO:0000256" key="1">
    <source>
        <dbReference type="SAM" id="MobiDB-lite"/>
    </source>
</evidence>
<organism evidence="2">
    <name type="scientific">freshwater metagenome</name>
    <dbReference type="NCBI Taxonomy" id="449393"/>
    <lineage>
        <taxon>unclassified sequences</taxon>
        <taxon>metagenomes</taxon>
        <taxon>ecological metagenomes</taxon>
    </lineage>
</organism>
<feature type="compositionally biased region" description="Polar residues" evidence="1">
    <location>
        <begin position="244"/>
        <end position="253"/>
    </location>
</feature>
<gene>
    <name evidence="2" type="ORF">UFOPK1358_00480</name>
</gene>
<reference evidence="2" key="1">
    <citation type="submission" date="2020-05" db="EMBL/GenBank/DDBJ databases">
        <authorList>
            <person name="Chiriac C."/>
            <person name="Salcher M."/>
            <person name="Ghai R."/>
            <person name="Kavagutti S V."/>
        </authorList>
    </citation>
    <scope>NUCLEOTIDE SEQUENCE</scope>
</reference>
<dbReference type="EMBL" id="CAEZSF010000029">
    <property type="protein sequence ID" value="CAB4532474.1"/>
    <property type="molecule type" value="Genomic_DNA"/>
</dbReference>
<feature type="compositionally biased region" description="Low complexity" evidence="1">
    <location>
        <begin position="232"/>
        <end position="243"/>
    </location>
</feature>
<name>A0A6J6B152_9ZZZZ</name>
<sequence>MADQPRSKTARSKTARSKTARRLVIGGLSLLVLALLCIEVGGRVATQRIAEDQLRASGVAGGVEVTVGESWWKPTILAAILDGRVDHIAIRLQDAKLYALPVAEADYILNDLRIDLSLRERKVVASSLGSGSVRVLIDPTAIGALVGVRAEIQNGVLLLGSPLEPAELSVQGPNLIVDSPQLRAAGQVTSLQVADPQLLPCDPQVRIFLEMVELACTGNSLPGVLRNSIGVTTPAVPTTPSAPGDSQPTQLEPSETLEKPAAASSTTSLGSNDGG</sequence>
<dbReference type="AlphaFoldDB" id="A0A6J6B152"/>